<dbReference type="eggNOG" id="ENOG5032WSU">
    <property type="taxonomic scope" value="Bacteria"/>
</dbReference>
<gene>
    <name evidence="2" type="ordered locus">Nmul_A2470</name>
</gene>
<evidence type="ECO:0000313" key="2">
    <source>
        <dbReference type="EMBL" id="ABB75759.1"/>
    </source>
</evidence>
<keyword evidence="3" id="KW-1185">Reference proteome</keyword>
<dbReference type="KEGG" id="nmu:Nmul_A2470"/>
<protein>
    <submittedName>
        <fullName evidence="2">Uncharacterized protein</fullName>
    </submittedName>
</protein>
<sequence length="96" mass="11061">MEVVMARTIPQGSRDYDTTRVVERPDGFYWHDEKEGDRVFGPFPTLLEAIQDMEYNADSDYEPGETLEQAEDELGISDWIDPETGQPGEESFRLEN</sequence>
<dbReference type="STRING" id="323848.Nmul_A2470"/>
<feature type="region of interest" description="Disordered" evidence="1">
    <location>
        <begin position="58"/>
        <end position="96"/>
    </location>
</feature>
<dbReference type="EMBL" id="CP000103">
    <property type="protein sequence ID" value="ABB75759.1"/>
    <property type="molecule type" value="Genomic_DNA"/>
</dbReference>
<dbReference type="Proteomes" id="UP000002718">
    <property type="component" value="Chromosome"/>
</dbReference>
<proteinExistence type="predicted"/>
<organism evidence="2 3">
    <name type="scientific">Nitrosospira multiformis (strain ATCC 25196 / NCIMB 11849 / C 71)</name>
    <dbReference type="NCBI Taxonomy" id="323848"/>
    <lineage>
        <taxon>Bacteria</taxon>
        <taxon>Pseudomonadati</taxon>
        <taxon>Pseudomonadota</taxon>
        <taxon>Betaproteobacteria</taxon>
        <taxon>Nitrosomonadales</taxon>
        <taxon>Nitrosomonadaceae</taxon>
        <taxon>Nitrosospira</taxon>
    </lineage>
</organism>
<reference evidence="2 3" key="2">
    <citation type="journal article" date="2008" name="Appl. Environ. Microbiol.">
        <title>Complete genome sequence of Nitrosospira multiformis, an ammonia-oxidizing bacterium from the soil environment.</title>
        <authorList>
            <person name="Norton J.M."/>
            <person name="Klotz M.G."/>
            <person name="Stein L.Y."/>
            <person name="Arp D.J."/>
            <person name="Bottomley P.J."/>
            <person name="Chain P.S."/>
            <person name="Hauser L.J."/>
            <person name="Land M.L."/>
            <person name="Larimer F.W."/>
            <person name="Shin M.W."/>
            <person name="Starkenburg S.R."/>
        </authorList>
    </citation>
    <scope>NUCLEOTIDE SEQUENCE [LARGE SCALE GENOMIC DNA]</scope>
    <source>
        <strain evidence="3">ATCC 25196 / NCIMB 11849 / C 71</strain>
    </source>
</reference>
<dbReference type="AlphaFoldDB" id="Q2Y662"/>
<name>Q2Y662_NITMU</name>
<dbReference type="HOGENOM" id="CLU_183066_0_0_4"/>
<reference evidence="3" key="1">
    <citation type="submission" date="2005-08" db="EMBL/GenBank/DDBJ databases">
        <title>Complete sequence of chromosome 1 of Nitrosospira multiformis ATCC 25196.</title>
        <authorList>
            <person name="Copeland A."/>
            <person name="Lucas S."/>
            <person name="Lapidus A."/>
            <person name="Barry K."/>
            <person name="Detter J.C."/>
            <person name="Glavina T."/>
            <person name="Hammon N."/>
            <person name="Israni S."/>
            <person name="Pitluck S."/>
            <person name="Chain P."/>
            <person name="Malfatti S."/>
            <person name="Shin M."/>
            <person name="Vergez L."/>
            <person name="Schmutz J."/>
            <person name="Larimer F."/>
            <person name="Land M."/>
            <person name="Hauser L."/>
            <person name="Kyrpides N."/>
            <person name="Lykidis A."/>
            <person name="Richardson P."/>
        </authorList>
    </citation>
    <scope>NUCLEOTIDE SEQUENCE [LARGE SCALE GENOMIC DNA]</scope>
    <source>
        <strain evidence="3">ATCC 25196 / NCIMB 11849 / C 71</strain>
    </source>
</reference>
<accession>Q2Y662</accession>
<feature type="compositionally biased region" description="Acidic residues" evidence="1">
    <location>
        <begin position="58"/>
        <end position="75"/>
    </location>
</feature>
<evidence type="ECO:0000313" key="3">
    <source>
        <dbReference type="Proteomes" id="UP000002718"/>
    </source>
</evidence>
<evidence type="ECO:0000256" key="1">
    <source>
        <dbReference type="SAM" id="MobiDB-lite"/>
    </source>
</evidence>